<dbReference type="CDD" id="cd00051">
    <property type="entry name" value="EFh"/>
    <property type="match status" value="1"/>
</dbReference>
<feature type="region of interest" description="Disordered" evidence="7">
    <location>
        <begin position="503"/>
        <end position="531"/>
    </location>
</feature>
<proteinExistence type="predicted"/>
<evidence type="ECO:0000256" key="3">
    <source>
        <dbReference type="ARBA" id="ARBA00022771"/>
    </source>
</evidence>
<protein>
    <submittedName>
        <fullName evidence="10">Uncharacterized protein</fullName>
    </submittedName>
</protein>
<reference evidence="10 11" key="1">
    <citation type="submission" date="2024-06" db="EMBL/GenBank/DDBJ databases">
        <title>Complete genome of Phlyctema vagabunda strain 19-DSS-EL-015.</title>
        <authorList>
            <person name="Fiorenzani C."/>
        </authorList>
    </citation>
    <scope>NUCLEOTIDE SEQUENCE [LARGE SCALE GENOMIC DNA]</scope>
    <source>
        <strain evidence="10 11">19-DSS-EL-015</strain>
    </source>
</reference>
<dbReference type="InterPro" id="IPR018247">
    <property type="entry name" value="EF_Hand_1_Ca_BS"/>
</dbReference>
<feature type="compositionally biased region" description="Acidic residues" evidence="7">
    <location>
        <begin position="511"/>
        <end position="521"/>
    </location>
</feature>
<dbReference type="Gene3D" id="1.10.238.10">
    <property type="entry name" value="EF-hand"/>
    <property type="match status" value="1"/>
</dbReference>
<dbReference type="PROSITE" id="PS50222">
    <property type="entry name" value="EF_HAND_2"/>
    <property type="match status" value="1"/>
</dbReference>
<keyword evidence="2" id="KW-0677">Repeat</keyword>
<comment type="caution">
    <text evidence="10">The sequence shown here is derived from an EMBL/GenBank/DDBJ whole genome shotgun (WGS) entry which is preliminary data.</text>
</comment>
<dbReference type="InterPro" id="IPR011992">
    <property type="entry name" value="EF-hand-dom_pair"/>
</dbReference>
<accession>A0ABR4P932</accession>
<dbReference type="Pfam" id="PF00569">
    <property type="entry name" value="ZZ"/>
    <property type="match status" value="1"/>
</dbReference>
<feature type="region of interest" description="Disordered" evidence="7">
    <location>
        <begin position="618"/>
        <end position="664"/>
    </location>
</feature>
<evidence type="ECO:0000256" key="6">
    <source>
        <dbReference type="PROSITE-ProRule" id="PRU00228"/>
    </source>
</evidence>
<dbReference type="PROSITE" id="PS50135">
    <property type="entry name" value="ZF_ZZ_2"/>
    <property type="match status" value="1"/>
</dbReference>
<dbReference type="SMART" id="SM00291">
    <property type="entry name" value="ZnF_ZZ"/>
    <property type="match status" value="1"/>
</dbReference>
<keyword evidence="11" id="KW-1185">Reference proteome</keyword>
<feature type="region of interest" description="Disordered" evidence="7">
    <location>
        <begin position="385"/>
        <end position="430"/>
    </location>
</feature>
<feature type="domain" description="EF-hand" evidence="9">
    <location>
        <begin position="314"/>
        <end position="349"/>
    </location>
</feature>
<dbReference type="PROSITE" id="PS00018">
    <property type="entry name" value="EF_HAND_1"/>
    <property type="match status" value="1"/>
</dbReference>
<feature type="compositionally biased region" description="Low complexity" evidence="7">
    <location>
        <begin position="859"/>
        <end position="873"/>
    </location>
</feature>
<dbReference type="InterPro" id="IPR028846">
    <property type="entry name" value="Recoverin"/>
</dbReference>
<feature type="compositionally biased region" description="Basic residues" evidence="7">
    <location>
        <begin position="54"/>
        <end position="63"/>
    </location>
</feature>
<keyword evidence="3 6" id="KW-0863">Zinc-finger</keyword>
<dbReference type="InterPro" id="IPR000433">
    <property type="entry name" value="Znf_ZZ"/>
</dbReference>
<dbReference type="InterPro" id="IPR043145">
    <property type="entry name" value="Znf_ZZ_sf"/>
</dbReference>
<feature type="domain" description="ZZ-type" evidence="8">
    <location>
        <begin position="141"/>
        <end position="193"/>
    </location>
</feature>
<evidence type="ECO:0000256" key="5">
    <source>
        <dbReference type="ARBA" id="ARBA00022837"/>
    </source>
</evidence>
<dbReference type="SUPFAM" id="SSF47473">
    <property type="entry name" value="EF-hand"/>
    <property type="match status" value="1"/>
</dbReference>
<dbReference type="InterPro" id="IPR002048">
    <property type="entry name" value="EF_hand_dom"/>
</dbReference>
<feature type="compositionally biased region" description="Polar residues" evidence="7">
    <location>
        <begin position="43"/>
        <end position="52"/>
    </location>
</feature>
<evidence type="ECO:0000256" key="1">
    <source>
        <dbReference type="ARBA" id="ARBA00022723"/>
    </source>
</evidence>
<organism evidence="10 11">
    <name type="scientific">Phlyctema vagabunda</name>
    <dbReference type="NCBI Taxonomy" id="108571"/>
    <lineage>
        <taxon>Eukaryota</taxon>
        <taxon>Fungi</taxon>
        <taxon>Dikarya</taxon>
        <taxon>Ascomycota</taxon>
        <taxon>Pezizomycotina</taxon>
        <taxon>Leotiomycetes</taxon>
        <taxon>Helotiales</taxon>
        <taxon>Dermateaceae</taxon>
        <taxon>Phlyctema</taxon>
    </lineage>
</organism>
<dbReference type="SUPFAM" id="SSF57850">
    <property type="entry name" value="RING/U-box"/>
    <property type="match status" value="1"/>
</dbReference>
<dbReference type="PANTHER" id="PTHR23055:SF187">
    <property type="entry name" value="EF HAND DOMAIN PROTEIN (AFU_ORTHOLOGUE AFUA_6G07310)"/>
    <property type="match status" value="1"/>
</dbReference>
<dbReference type="PROSITE" id="PS01357">
    <property type="entry name" value="ZF_ZZ_1"/>
    <property type="match status" value="1"/>
</dbReference>
<keyword evidence="1" id="KW-0479">Metal-binding</keyword>
<evidence type="ECO:0000256" key="4">
    <source>
        <dbReference type="ARBA" id="ARBA00022833"/>
    </source>
</evidence>
<evidence type="ECO:0000259" key="9">
    <source>
        <dbReference type="PROSITE" id="PS50222"/>
    </source>
</evidence>
<evidence type="ECO:0000259" key="8">
    <source>
        <dbReference type="PROSITE" id="PS50135"/>
    </source>
</evidence>
<keyword evidence="5" id="KW-0106">Calcium</keyword>
<evidence type="ECO:0000256" key="7">
    <source>
        <dbReference type="SAM" id="MobiDB-lite"/>
    </source>
</evidence>
<dbReference type="EMBL" id="JBFCZG010000007">
    <property type="protein sequence ID" value="KAL3419821.1"/>
    <property type="molecule type" value="Genomic_DNA"/>
</dbReference>
<evidence type="ECO:0000313" key="11">
    <source>
        <dbReference type="Proteomes" id="UP001629113"/>
    </source>
</evidence>
<name>A0ABR4P932_9HELO</name>
<keyword evidence="4" id="KW-0862">Zinc</keyword>
<feature type="compositionally biased region" description="Basic and acidic residues" evidence="7">
    <location>
        <begin position="522"/>
        <end position="531"/>
    </location>
</feature>
<dbReference type="PANTHER" id="PTHR23055">
    <property type="entry name" value="CALCIUM BINDING PROTEINS"/>
    <property type="match status" value="1"/>
</dbReference>
<gene>
    <name evidence="10" type="ORF">PVAG01_08319</name>
</gene>
<feature type="region of interest" description="Disordered" evidence="7">
    <location>
        <begin position="43"/>
        <end position="75"/>
    </location>
</feature>
<feature type="compositionally biased region" description="Basic and acidic residues" evidence="7">
    <location>
        <begin position="830"/>
        <end position="841"/>
    </location>
</feature>
<evidence type="ECO:0000256" key="2">
    <source>
        <dbReference type="ARBA" id="ARBA00022737"/>
    </source>
</evidence>
<dbReference type="Proteomes" id="UP001629113">
    <property type="component" value="Unassembled WGS sequence"/>
</dbReference>
<evidence type="ECO:0000313" key="10">
    <source>
        <dbReference type="EMBL" id="KAL3419821.1"/>
    </source>
</evidence>
<feature type="region of interest" description="Disordered" evidence="7">
    <location>
        <begin position="830"/>
        <end position="895"/>
    </location>
</feature>
<sequence length="969" mass="109153">MSSSSSAATSTLSRSRAVVLLVTTVAAAYGVYYLQTSIFNDSATSSTPSLHRSNAVHRRRRRAPAANDEDGPAELPAVTDDSIDIIARALTDGDTVVDEQAYQDEYNWQEVPAGYQRSGQNIVQLLFRVSEDATKRNSYVHRGCACNSCGILPIRGVRYRCSNCADFDLCESCEAQGLHTKTHIFYKVKIPAPSFGPKNTQPVWYPGDPDGCQRALPKEIITKLSSETGFERPELDAYWEQWTYMANTEWREDPDEVCLAMDRKTFERCLVPSAGGSRYTAPSLIYDRMFAFYDSNKDNLIGFSEFLHGLAFRKKRDKWAKIFDGYDIDGDGYVDRRDFLRLFRAYYVMYRQMHREMLDGYDDQVMNSTDAQQLVSGRQPLSGAFGRDGRFPAAPNPHTGVGKARQPNGDWEIEDGRGVINENTHDTGNREDVFIRPLPRSEHHGRRPLGRNRAALNDARASRAYAEAMLNPPETVEQLTRTILDGLAQGNGFETMDDLIDSRYAPAPERETDDSTDEDEESRIRPEDDRRWPPSYVTNAVVEEVLGPGFTLSAQILRRPDIRQAIIAHALAKRMARRDVHERWVRRQFYTDEEEGATAPSDWDESEDILVNNGLVGAGESSKAQSQSRPISPRSRSSSKVRFVEDTDDYDIRSNPSTSSRSIPERWGGMEIADAEKDAGKEILYQVTQQAYNELLDPIFKRSEDLATAIAEAKTEREKYRHLWDNPEFDKWAIAQEKSQKPRDRGAKANFIAKITKDVTENQSHMWPGFPRLPEGDIEVDGLRQRPLDELLSSSGYSVAQPNNVDHDDNIDDAMPELEVIPLPSLLNPEREAEASRRNDTDIVENTQVAEPSDALPNAAESSASVPVAEVSSTDTEYRDPTMPQFRPNSLAPSLVPTPMAPPVSEPEPDQRRLLSFWKQEQAVREAERRGGFGKLNFEEFESQIKGCVKAGKGNSMEYLGSWIDFCIP</sequence>
<dbReference type="CDD" id="cd02340">
    <property type="entry name" value="ZZ_NBR1_like"/>
    <property type="match status" value="1"/>
</dbReference>
<feature type="compositionally biased region" description="Low complexity" evidence="7">
    <location>
        <begin position="625"/>
        <end position="638"/>
    </location>
</feature>
<dbReference type="SMART" id="SM00054">
    <property type="entry name" value="EFh"/>
    <property type="match status" value="2"/>
</dbReference>
<dbReference type="Gene3D" id="3.30.60.90">
    <property type="match status" value="1"/>
</dbReference>